<evidence type="ECO:0000313" key="4">
    <source>
        <dbReference type="Proteomes" id="UP000578819"/>
    </source>
</evidence>
<protein>
    <recommendedName>
        <fullName evidence="2">DUF6545 domain-containing protein</fullName>
    </recommendedName>
</protein>
<dbReference type="Pfam" id="PF20182">
    <property type="entry name" value="DUF6545"/>
    <property type="match status" value="1"/>
</dbReference>
<dbReference type="InterPro" id="IPR046675">
    <property type="entry name" value="DUF6545"/>
</dbReference>
<accession>A0A7W7SWG4</accession>
<proteinExistence type="predicted"/>
<keyword evidence="4" id="KW-1185">Reference proteome</keyword>
<dbReference type="EMBL" id="JACHJW010000001">
    <property type="protein sequence ID" value="MBB4962174.1"/>
    <property type="molecule type" value="Genomic_DNA"/>
</dbReference>
<feature type="transmembrane region" description="Helical" evidence="1">
    <location>
        <begin position="140"/>
        <end position="164"/>
    </location>
</feature>
<evidence type="ECO:0000256" key="1">
    <source>
        <dbReference type="SAM" id="Phobius"/>
    </source>
</evidence>
<evidence type="ECO:0000313" key="3">
    <source>
        <dbReference type="EMBL" id="MBB4962174.1"/>
    </source>
</evidence>
<dbReference type="Proteomes" id="UP000578819">
    <property type="component" value="Unassembled WGS sequence"/>
</dbReference>
<keyword evidence="1" id="KW-0472">Membrane</keyword>
<feature type="transmembrane region" description="Helical" evidence="1">
    <location>
        <begin position="34"/>
        <end position="57"/>
    </location>
</feature>
<feature type="transmembrane region" description="Helical" evidence="1">
    <location>
        <begin position="215"/>
        <end position="234"/>
    </location>
</feature>
<dbReference type="AlphaFoldDB" id="A0A7W7SWG4"/>
<organism evidence="3 4">
    <name type="scientific">Micromonospora polyrhachis</name>
    <dbReference type="NCBI Taxonomy" id="1282883"/>
    <lineage>
        <taxon>Bacteria</taxon>
        <taxon>Bacillati</taxon>
        <taxon>Actinomycetota</taxon>
        <taxon>Actinomycetes</taxon>
        <taxon>Micromonosporales</taxon>
        <taxon>Micromonosporaceae</taxon>
        <taxon>Micromonospora</taxon>
    </lineage>
</organism>
<comment type="caution">
    <text evidence="3">The sequence shown here is derived from an EMBL/GenBank/DDBJ whole genome shotgun (WGS) entry which is preliminary data.</text>
</comment>
<feature type="transmembrane region" description="Helical" evidence="1">
    <location>
        <begin position="69"/>
        <end position="90"/>
    </location>
</feature>
<evidence type="ECO:0000259" key="2">
    <source>
        <dbReference type="Pfam" id="PF20182"/>
    </source>
</evidence>
<feature type="transmembrane region" description="Helical" evidence="1">
    <location>
        <begin position="102"/>
        <end position="120"/>
    </location>
</feature>
<feature type="transmembrane region" description="Helical" evidence="1">
    <location>
        <begin position="176"/>
        <end position="195"/>
    </location>
</feature>
<keyword evidence="1" id="KW-0812">Transmembrane</keyword>
<feature type="domain" description="DUF6545" evidence="2">
    <location>
        <begin position="243"/>
        <end position="366"/>
    </location>
</feature>
<keyword evidence="1" id="KW-1133">Transmembrane helix</keyword>
<dbReference type="NCBIfam" id="NF042915">
    <property type="entry name" value="MAB_1171c_fam"/>
    <property type="match status" value="1"/>
</dbReference>
<sequence length="388" mass="42383">MNWLNYCACALAVGVSGYKLLRVRRDRRASGLRYLSAFFLCLGLGLATMAQPTLILASHFEPVPNLTRLLGNGLEMVAAYFLGALGQSIARPQHTRRWLRRHGFVLAGAITLMAVLLLLADTRHTLNFVNVYSRDPLVVGYLAVFFLYISVSLVTFIHSVGGYVRHIEATTLRAGLRFVVAGAALGIVWAGWSGVRPVITLITGWSLATALPVGSSIGAICVALWLIGATLTAWGNRLAAPLRWCRAALRYRQIHPLWRTLHEAVPQVTLATTPRLLTGPEFALYRRVIEIRDAQLALRSYAHPDVSRWVGPGADPATLEAAVIAAALVGHAAGRTYGADHPFQDVDPSLASESAWLAQVTRRFTRSTEVERVRQQAATHARTPANQS</sequence>
<reference evidence="3 4" key="1">
    <citation type="submission" date="2020-08" db="EMBL/GenBank/DDBJ databases">
        <title>Sequencing the genomes of 1000 actinobacteria strains.</title>
        <authorList>
            <person name="Klenk H.-P."/>
        </authorList>
    </citation>
    <scope>NUCLEOTIDE SEQUENCE [LARGE SCALE GENOMIC DNA]</scope>
    <source>
        <strain evidence="3 4">DSM 45886</strain>
    </source>
</reference>
<gene>
    <name evidence="3" type="ORF">FHR38_005907</name>
</gene>
<name>A0A7W7SWG4_9ACTN</name>
<dbReference type="RefSeq" id="WP_184538212.1">
    <property type="nucleotide sequence ID" value="NZ_JACHJW010000001.1"/>
</dbReference>
<dbReference type="InterPro" id="IPR050039">
    <property type="entry name" value="MAB_1171c-like"/>
</dbReference>